<name>A0A0A9A686_ARUDO</name>
<proteinExistence type="predicted"/>
<reference evidence="1" key="1">
    <citation type="submission" date="2014-09" db="EMBL/GenBank/DDBJ databases">
        <authorList>
            <person name="Magalhaes I.L.F."/>
            <person name="Oliveira U."/>
            <person name="Santos F.R."/>
            <person name="Vidigal T.H.D.A."/>
            <person name="Brescovit A.D."/>
            <person name="Santos A.J."/>
        </authorList>
    </citation>
    <scope>NUCLEOTIDE SEQUENCE</scope>
    <source>
        <tissue evidence="1">Shoot tissue taken approximately 20 cm above the soil surface</tissue>
    </source>
</reference>
<organism evidence="1">
    <name type="scientific">Arundo donax</name>
    <name type="common">Giant reed</name>
    <name type="synonym">Donax arundinaceus</name>
    <dbReference type="NCBI Taxonomy" id="35708"/>
    <lineage>
        <taxon>Eukaryota</taxon>
        <taxon>Viridiplantae</taxon>
        <taxon>Streptophyta</taxon>
        <taxon>Embryophyta</taxon>
        <taxon>Tracheophyta</taxon>
        <taxon>Spermatophyta</taxon>
        <taxon>Magnoliopsida</taxon>
        <taxon>Liliopsida</taxon>
        <taxon>Poales</taxon>
        <taxon>Poaceae</taxon>
        <taxon>PACMAD clade</taxon>
        <taxon>Arundinoideae</taxon>
        <taxon>Arundineae</taxon>
        <taxon>Arundo</taxon>
    </lineage>
</organism>
<dbReference type="AlphaFoldDB" id="A0A0A9A686"/>
<accession>A0A0A9A686</accession>
<sequence length="25" mass="2695">MLNSVSVQFTLNITATGAHLVYMAL</sequence>
<protein>
    <submittedName>
        <fullName evidence="1">Uncharacterized protein</fullName>
    </submittedName>
</protein>
<dbReference type="EMBL" id="GBRH01255348">
    <property type="protein sequence ID" value="JAD42547.1"/>
    <property type="molecule type" value="Transcribed_RNA"/>
</dbReference>
<evidence type="ECO:0000313" key="1">
    <source>
        <dbReference type="EMBL" id="JAD42547.1"/>
    </source>
</evidence>
<reference evidence="1" key="2">
    <citation type="journal article" date="2015" name="Data Brief">
        <title>Shoot transcriptome of the giant reed, Arundo donax.</title>
        <authorList>
            <person name="Barrero R.A."/>
            <person name="Guerrero F.D."/>
            <person name="Moolhuijzen P."/>
            <person name="Goolsby J.A."/>
            <person name="Tidwell J."/>
            <person name="Bellgard S.E."/>
            <person name="Bellgard M.I."/>
        </authorList>
    </citation>
    <scope>NUCLEOTIDE SEQUENCE</scope>
    <source>
        <tissue evidence="1">Shoot tissue taken approximately 20 cm above the soil surface</tissue>
    </source>
</reference>